<gene>
    <name evidence="1" type="ORF">IWQ57_005879</name>
</gene>
<dbReference type="Proteomes" id="UP001140234">
    <property type="component" value="Unassembled WGS sequence"/>
</dbReference>
<comment type="caution">
    <text evidence="1">The sequence shown here is derived from an EMBL/GenBank/DDBJ whole genome shotgun (WGS) entry which is preliminary data.</text>
</comment>
<protein>
    <submittedName>
        <fullName evidence="1">Uncharacterized protein</fullName>
    </submittedName>
</protein>
<sequence>MSSATSLRVAKGGRKFAPKAKPRPARQPPGPETRRRGSRAAEHTRDGSPNDAADDDGDGDDNVDSVDNGTEDESPAATPASLAEPTGAVVIGLPLGIAERESVQRQADAATQQPQQPPAVRPSGTPIVVEASPRGASKRRPSVAPMRLATLTSPARPDGVRPVSQPTQLAYAAKRARASSSTPEPAPAPRMKTADDYELLSPDDINSLTIEYFCRDNRHGRPTK</sequence>
<evidence type="ECO:0000313" key="2">
    <source>
        <dbReference type="Proteomes" id="UP001140234"/>
    </source>
</evidence>
<keyword evidence="2" id="KW-1185">Reference proteome</keyword>
<feature type="non-terminal residue" evidence="1">
    <location>
        <position position="224"/>
    </location>
</feature>
<organism evidence="1 2">
    <name type="scientific">Coemansia nantahalensis</name>
    <dbReference type="NCBI Taxonomy" id="2789366"/>
    <lineage>
        <taxon>Eukaryota</taxon>
        <taxon>Fungi</taxon>
        <taxon>Fungi incertae sedis</taxon>
        <taxon>Zoopagomycota</taxon>
        <taxon>Kickxellomycotina</taxon>
        <taxon>Kickxellomycetes</taxon>
        <taxon>Kickxellales</taxon>
        <taxon>Kickxellaceae</taxon>
        <taxon>Coemansia</taxon>
    </lineage>
</organism>
<reference evidence="1" key="1">
    <citation type="submission" date="2022-07" db="EMBL/GenBank/DDBJ databases">
        <title>Phylogenomic reconstructions and comparative analyses of Kickxellomycotina fungi.</title>
        <authorList>
            <person name="Reynolds N.K."/>
            <person name="Stajich J.E."/>
            <person name="Barry K."/>
            <person name="Grigoriev I.V."/>
            <person name="Crous P."/>
            <person name="Smith M.E."/>
        </authorList>
    </citation>
    <scope>NUCLEOTIDE SEQUENCE</scope>
    <source>
        <strain evidence="1">CBS 109366</strain>
    </source>
</reference>
<proteinExistence type="predicted"/>
<accession>A0ACC1JLH0</accession>
<evidence type="ECO:0000313" key="1">
    <source>
        <dbReference type="EMBL" id="KAJ2762095.1"/>
    </source>
</evidence>
<name>A0ACC1JLH0_9FUNG</name>
<dbReference type="EMBL" id="JANBUJ010003057">
    <property type="protein sequence ID" value="KAJ2762095.1"/>
    <property type="molecule type" value="Genomic_DNA"/>
</dbReference>